<keyword evidence="2" id="KW-1185">Reference proteome</keyword>
<accession>A0ACA9PKN8</accession>
<gene>
    <name evidence="1" type="ORF">SPELUC_LOCUS12047</name>
</gene>
<evidence type="ECO:0000313" key="2">
    <source>
        <dbReference type="Proteomes" id="UP000789366"/>
    </source>
</evidence>
<reference evidence="1" key="1">
    <citation type="submission" date="2021-06" db="EMBL/GenBank/DDBJ databases">
        <authorList>
            <person name="Kallberg Y."/>
            <person name="Tangrot J."/>
            <person name="Rosling A."/>
        </authorList>
    </citation>
    <scope>NUCLEOTIDE SEQUENCE</scope>
    <source>
        <strain evidence="1">28 12/20/2015</strain>
    </source>
</reference>
<dbReference type="Proteomes" id="UP000789366">
    <property type="component" value="Unassembled WGS sequence"/>
</dbReference>
<dbReference type="EMBL" id="CAJVPW010027242">
    <property type="protein sequence ID" value="CAG8714886.1"/>
    <property type="molecule type" value="Genomic_DNA"/>
</dbReference>
<evidence type="ECO:0000313" key="1">
    <source>
        <dbReference type="EMBL" id="CAG8714886.1"/>
    </source>
</evidence>
<comment type="caution">
    <text evidence="1">The sequence shown here is derived from an EMBL/GenBank/DDBJ whole genome shotgun (WGS) entry which is preliminary data.</text>
</comment>
<feature type="non-terminal residue" evidence="1">
    <location>
        <position position="94"/>
    </location>
</feature>
<sequence>SRDLIQKCITEEKIEYYEYSNFNNVRRIGSGGYAEIYYAVLLNHTDVALKLFRNNNDKVTIKEVVNEIKLHRKVNVNSNIIRLLGVTRYKGKGK</sequence>
<organism evidence="1 2">
    <name type="scientific">Cetraspora pellucida</name>
    <dbReference type="NCBI Taxonomy" id="1433469"/>
    <lineage>
        <taxon>Eukaryota</taxon>
        <taxon>Fungi</taxon>
        <taxon>Fungi incertae sedis</taxon>
        <taxon>Mucoromycota</taxon>
        <taxon>Glomeromycotina</taxon>
        <taxon>Glomeromycetes</taxon>
        <taxon>Diversisporales</taxon>
        <taxon>Gigasporaceae</taxon>
        <taxon>Cetraspora</taxon>
    </lineage>
</organism>
<name>A0ACA9PKN8_9GLOM</name>
<protein>
    <submittedName>
        <fullName evidence="1">3814_t:CDS:1</fullName>
    </submittedName>
</protein>
<feature type="non-terminal residue" evidence="1">
    <location>
        <position position="1"/>
    </location>
</feature>
<proteinExistence type="predicted"/>